<reference evidence="1 2" key="1">
    <citation type="submission" date="2018-06" db="EMBL/GenBank/DDBJ databases">
        <authorList>
            <consortium name="Pathogen Informatics"/>
            <person name="Doyle S."/>
        </authorList>
    </citation>
    <scope>NUCLEOTIDE SEQUENCE [LARGE SCALE GENOMIC DNA]</scope>
    <source>
        <strain evidence="1 2">NCTC5908</strain>
    </source>
</reference>
<dbReference type="Proteomes" id="UP000253728">
    <property type="component" value="Unassembled WGS sequence"/>
</dbReference>
<dbReference type="EMBL" id="UFSP01000003">
    <property type="protein sequence ID" value="SSZ30169.1"/>
    <property type="molecule type" value="Genomic_DNA"/>
</dbReference>
<evidence type="ECO:0000313" key="1">
    <source>
        <dbReference type="EMBL" id="SSZ30169.1"/>
    </source>
</evidence>
<evidence type="ECO:0000313" key="2">
    <source>
        <dbReference type="Proteomes" id="UP000253728"/>
    </source>
</evidence>
<dbReference type="RefSeq" id="WP_005704990.1">
    <property type="nucleotide sequence ID" value="NZ_MAQF01000029.1"/>
</dbReference>
<name>A0A336N733_AGGAP</name>
<proteinExistence type="predicted"/>
<dbReference type="InterPro" id="IPR053738">
    <property type="entry name" value="Lambda_capsid_assembly"/>
</dbReference>
<gene>
    <name evidence="1" type="ORF">NCTC5908_01991</name>
</gene>
<dbReference type="AlphaFoldDB" id="A0A336N733"/>
<protein>
    <submittedName>
        <fullName evidence="1">Uncharacterized protein</fullName>
    </submittedName>
</protein>
<dbReference type="GeneID" id="49635466"/>
<accession>A0A336N733</accession>
<sequence>MTNQTQQTLQTARIQDPVLTNLAQGYYNNELVCEVLMPVVEIGKEAGKIPQFGRQAFTQPRTVRELRGASNRLTPEDISTLDVQLEEHDIEYPIDYREDNEASYPLKQYALSVTQDIIALGREVETAKLAQNSDNYSTENVISLNTNSKISNKKSNPLEVIESGIYAISSSIGMKPNVCVIAGDVWKVLKENEVILERIKYTRTGILTPEIFAELIGIETVKVGEAVQQVGGKLEKIWSNCIILAYVSDKAKNKKGNIFDPSFGYTVRRNKGLFVDTCFEHGGKVQIVRCTDIYKPHLLGKSAGYLIKDCLAG</sequence>
<organism evidence="1 2">
    <name type="scientific">Aggregatibacter aphrophilus</name>
    <name type="common">Haemophilus aphrophilus</name>
    <dbReference type="NCBI Taxonomy" id="732"/>
    <lineage>
        <taxon>Bacteria</taxon>
        <taxon>Pseudomonadati</taxon>
        <taxon>Pseudomonadota</taxon>
        <taxon>Gammaproteobacteria</taxon>
        <taxon>Pasteurellales</taxon>
        <taxon>Pasteurellaceae</taxon>
        <taxon>Aggregatibacter</taxon>
    </lineage>
</organism>
<dbReference type="Gene3D" id="3.90.1690.10">
    <property type="entry name" value="phage-related protein like domain"/>
    <property type="match status" value="1"/>
</dbReference>